<dbReference type="GO" id="GO:0046872">
    <property type="term" value="F:metal ion binding"/>
    <property type="evidence" value="ECO:0007669"/>
    <property type="project" value="UniProtKB-KW"/>
</dbReference>
<dbReference type="PANTHER" id="PTHR11474">
    <property type="entry name" value="TYROSINASE FAMILY MEMBER"/>
    <property type="match status" value="1"/>
</dbReference>
<evidence type="ECO:0000313" key="14">
    <source>
        <dbReference type="Proteomes" id="UP000250140"/>
    </source>
</evidence>
<keyword evidence="4" id="KW-0479">Metal-binding</keyword>
<comment type="cofactor">
    <cofactor evidence="1">
        <name>Cu(2+)</name>
        <dbReference type="ChEBI" id="CHEBI:29036"/>
    </cofactor>
</comment>
<evidence type="ECO:0000256" key="1">
    <source>
        <dbReference type="ARBA" id="ARBA00001973"/>
    </source>
</evidence>
<evidence type="ECO:0000256" key="4">
    <source>
        <dbReference type="ARBA" id="ARBA00022723"/>
    </source>
</evidence>
<comment type="similarity">
    <text evidence="2">Belongs to the tyrosinase family.</text>
</comment>
<dbReference type="Gene3D" id="1.10.1280.10">
    <property type="entry name" value="Di-copper center containing domain from catechol oxidase"/>
    <property type="match status" value="1"/>
</dbReference>
<dbReference type="PRINTS" id="PR00092">
    <property type="entry name" value="TYROSINASE"/>
</dbReference>
<feature type="domain" description="Tyrosinase copper-binding" evidence="12">
    <location>
        <begin position="278"/>
        <end position="289"/>
    </location>
</feature>
<dbReference type="InterPro" id="IPR008922">
    <property type="entry name" value="Di-copper_centre_dom_sf"/>
</dbReference>
<dbReference type="EC" id="1.14.18.1" evidence="3"/>
<keyword evidence="8" id="KW-0470">Melanin biosynthesis</keyword>
<dbReference type="GO" id="GO:0004503">
    <property type="term" value="F:tyrosinase activity"/>
    <property type="evidence" value="ECO:0007669"/>
    <property type="project" value="UniProtKB-EC"/>
</dbReference>
<evidence type="ECO:0000259" key="12">
    <source>
        <dbReference type="PROSITE" id="PS00498"/>
    </source>
</evidence>
<keyword evidence="6" id="KW-0186">Copper</keyword>
<sequence>MSEEQMYLYLEGLAKFQSTPMTEPKSYFQIAGIHGLPYTTWPNFSWNKDIPKVSGQSALGFCTHTSILFLTWHRPYLALFEATLYKHVNDIANGINAPSAEKAKYIAAAKDFRMPYWDWARKDVPIFPREALNNENSTNGPPSSASIHAKYNPLFQAPFQSSVPPGIARGYPTTVRYPRERDPQTTLNTVLARFYKEPGKFINATLIPERNLTERVAYILLAYQRYGSMSNNVFRSANNDDKTNRAGTWGSVEDIHNAVHGLTGGGGHMSDPQVAAFDPIFWLHHTNIDRLFSIWQALHEDDKKEETYVTKQTSYDGSYTVRAGDDESIDTPLYPFRDTVTSWYTSKSVKRTETFGYTYPETAGLQYPTSGPAKDALVKTIGDYYTPLPNMIRQSRKGNKNAGIELIPQAQLLKEITNKKVTANTSEMMTLVSKMPDTQTLIQNSVGPSKPFIRDLAPDNKYLEWLVNLKAEKHALDGTFTVHIFLGPVEEENVYLWPASPNHVGTFATFGQSQDTGCGKCQQDQRDHTQVTGQIPLTLALVERYLAGILPDLGEDSVVPYLTQNLHWRVATGDGNIVDNRSNVDHLTVFVVSNEVTVPENEAQLPIYAPDVKIYPEITTNMNGGGRGEGTG</sequence>
<dbReference type="SUPFAM" id="SSF48056">
    <property type="entry name" value="Di-copper centre-containing domain"/>
    <property type="match status" value="1"/>
</dbReference>
<evidence type="ECO:0000256" key="2">
    <source>
        <dbReference type="ARBA" id="ARBA00009928"/>
    </source>
</evidence>
<feature type="domain" description="Tyrosinase copper-binding" evidence="11">
    <location>
        <begin position="64"/>
        <end position="81"/>
    </location>
</feature>
<keyword evidence="14" id="KW-1185">Reference proteome</keyword>
<reference evidence="13 14" key="1">
    <citation type="journal article" date="2016" name="Nat. Commun.">
        <title>Ectomycorrhizal ecology is imprinted in the genome of the dominant symbiotic fungus Cenococcum geophilum.</title>
        <authorList>
            <consortium name="DOE Joint Genome Institute"/>
            <person name="Peter M."/>
            <person name="Kohler A."/>
            <person name="Ohm R.A."/>
            <person name="Kuo A."/>
            <person name="Krutzmann J."/>
            <person name="Morin E."/>
            <person name="Arend M."/>
            <person name="Barry K.W."/>
            <person name="Binder M."/>
            <person name="Choi C."/>
            <person name="Clum A."/>
            <person name="Copeland A."/>
            <person name="Grisel N."/>
            <person name="Haridas S."/>
            <person name="Kipfer T."/>
            <person name="LaButti K."/>
            <person name="Lindquist E."/>
            <person name="Lipzen A."/>
            <person name="Maire R."/>
            <person name="Meier B."/>
            <person name="Mihaltcheva S."/>
            <person name="Molinier V."/>
            <person name="Murat C."/>
            <person name="Poggeler S."/>
            <person name="Quandt C.A."/>
            <person name="Sperisen C."/>
            <person name="Tritt A."/>
            <person name="Tisserant E."/>
            <person name="Crous P.W."/>
            <person name="Henrissat B."/>
            <person name="Nehls U."/>
            <person name="Egli S."/>
            <person name="Spatafora J.W."/>
            <person name="Grigoriev I.V."/>
            <person name="Martin F.M."/>
        </authorList>
    </citation>
    <scope>NUCLEOTIDE SEQUENCE [LARGE SCALE GENOMIC DNA]</scope>
    <source>
        <strain evidence="13 14">CBS 207.34</strain>
    </source>
</reference>
<evidence type="ECO:0000259" key="11">
    <source>
        <dbReference type="PROSITE" id="PS00497"/>
    </source>
</evidence>
<evidence type="ECO:0000256" key="7">
    <source>
        <dbReference type="ARBA" id="ARBA00023033"/>
    </source>
</evidence>
<dbReference type="InterPro" id="IPR002227">
    <property type="entry name" value="Tyrosinase_Cu-bd"/>
</dbReference>
<evidence type="ECO:0000256" key="3">
    <source>
        <dbReference type="ARBA" id="ARBA00011906"/>
    </source>
</evidence>
<dbReference type="OrthoDB" id="6132182at2759"/>
<dbReference type="GO" id="GO:0042438">
    <property type="term" value="P:melanin biosynthetic process"/>
    <property type="evidence" value="ECO:0007669"/>
    <property type="project" value="UniProtKB-KW"/>
</dbReference>
<dbReference type="PANTHER" id="PTHR11474:SF76">
    <property type="entry name" value="SHKT DOMAIN-CONTAINING PROTEIN"/>
    <property type="match status" value="1"/>
</dbReference>
<dbReference type="Pfam" id="PF18132">
    <property type="entry name" value="Tyrosinase_C"/>
    <property type="match status" value="1"/>
</dbReference>
<feature type="non-terminal residue" evidence="13">
    <location>
        <position position="632"/>
    </location>
</feature>
<evidence type="ECO:0000256" key="5">
    <source>
        <dbReference type="ARBA" id="ARBA00023002"/>
    </source>
</evidence>
<name>A0A8E2ERP3_9PEZI</name>
<comment type="catalytic activity">
    <reaction evidence="10">
        <text>L-tyrosine + O2 = L-dopaquinone + H2O</text>
        <dbReference type="Rhea" id="RHEA:18117"/>
        <dbReference type="ChEBI" id="CHEBI:15377"/>
        <dbReference type="ChEBI" id="CHEBI:15379"/>
        <dbReference type="ChEBI" id="CHEBI:57924"/>
        <dbReference type="ChEBI" id="CHEBI:58315"/>
        <dbReference type="EC" id="1.14.18.1"/>
    </reaction>
</comment>
<evidence type="ECO:0000256" key="6">
    <source>
        <dbReference type="ARBA" id="ARBA00023008"/>
    </source>
</evidence>
<dbReference type="Pfam" id="PF00264">
    <property type="entry name" value="Tyrosinase"/>
    <property type="match status" value="1"/>
</dbReference>
<comment type="catalytic activity">
    <reaction evidence="9">
        <text>2 L-dopa + O2 = 2 L-dopaquinone + 2 H2O</text>
        <dbReference type="Rhea" id="RHEA:34287"/>
        <dbReference type="ChEBI" id="CHEBI:15377"/>
        <dbReference type="ChEBI" id="CHEBI:15379"/>
        <dbReference type="ChEBI" id="CHEBI:57504"/>
        <dbReference type="ChEBI" id="CHEBI:57924"/>
        <dbReference type="EC" id="1.14.18.1"/>
    </reaction>
</comment>
<proteinExistence type="inferred from homology"/>
<evidence type="ECO:0000313" key="13">
    <source>
        <dbReference type="EMBL" id="OCL03657.1"/>
    </source>
</evidence>
<evidence type="ECO:0000256" key="9">
    <source>
        <dbReference type="ARBA" id="ARBA00048233"/>
    </source>
</evidence>
<evidence type="ECO:0000256" key="8">
    <source>
        <dbReference type="ARBA" id="ARBA00023101"/>
    </source>
</evidence>
<dbReference type="AlphaFoldDB" id="A0A8E2ERP3"/>
<keyword evidence="5" id="KW-0560">Oxidoreductase</keyword>
<dbReference type="Proteomes" id="UP000250140">
    <property type="component" value="Unassembled WGS sequence"/>
</dbReference>
<keyword evidence="7" id="KW-0503">Monooxygenase</keyword>
<organism evidence="13 14">
    <name type="scientific">Glonium stellatum</name>
    <dbReference type="NCBI Taxonomy" id="574774"/>
    <lineage>
        <taxon>Eukaryota</taxon>
        <taxon>Fungi</taxon>
        <taxon>Dikarya</taxon>
        <taxon>Ascomycota</taxon>
        <taxon>Pezizomycotina</taxon>
        <taxon>Dothideomycetes</taxon>
        <taxon>Pleosporomycetidae</taxon>
        <taxon>Gloniales</taxon>
        <taxon>Gloniaceae</taxon>
        <taxon>Glonium</taxon>
    </lineage>
</organism>
<dbReference type="InterPro" id="IPR050316">
    <property type="entry name" value="Tyrosinase/Hemocyanin"/>
</dbReference>
<dbReference type="PROSITE" id="PS00498">
    <property type="entry name" value="TYROSINASE_2"/>
    <property type="match status" value="1"/>
</dbReference>
<evidence type="ECO:0000256" key="10">
    <source>
        <dbReference type="ARBA" id="ARBA00048881"/>
    </source>
</evidence>
<gene>
    <name evidence="13" type="ORF">AOQ84DRAFT_325635</name>
</gene>
<accession>A0A8E2ERP3</accession>
<protein>
    <recommendedName>
        <fullName evidence="3">tyrosinase</fullName>
        <ecNumber evidence="3">1.14.18.1</ecNumber>
    </recommendedName>
</protein>
<dbReference type="PROSITE" id="PS00497">
    <property type="entry name" value="TYROSINASE_1"/>
    <property type="match status" value="1"/>
</dbReference>
<dbReference type="InterPro" id="IPR041640">
    <property type="entry name" value="Tyrosinase_C"/>
</dbReference>
<dbReference type="EMBL" id="KV750702">
    <property type="protein sequence ID" value="OCL03657.1"/>
    <property type="molecule type" value="Genomic_DNA"/>
</dbReference>
<dbReference type="Gene3D" id="2.60.310.20">
    <property type="match status" value="1"/>
</dbReference>